<dbReference type="InterPro" id="IPR013154">
    <property type="entry name" value="ADH-like_N"/>
</dbReference>
<dbReference type="SMART" id="SM00829">
    <property type="entry name" value="PKS_ER"/>
    <property type="match status" value="1"/>
</dbReference>
<dbReference type="Proteomes" id="UP000654075">
    <property type="component" value="Unassembled WGS sequence"/>
</dbReference>
<dbReference type="InterPro" id="IPR036291">
    <property type="entry name" value="NAD(P)-bd_dom_sf"/>
</dbReference>
<proteinExistence type="predicted"/>
<name>A0A813KR92_POLGL</name>
<evidence type="ECO:0000313" key="4">
    <source>
        <dbReference type="Proteomes" id="UP000626109"/>
    </source>
</evidence>
<dbReference type="OMA" id="AWEKSMG"/>
<accession>A0A813KR92</accession>
<dbReference type="EMBL" id="CAJNNW010032540">
    <property type="protein sequence ID" value="CAE8713915.1"/>
    <property type="molecule type" value="Genomic_DNA"/>
</dbReference>
<evidence type="ECO:0000313" key="2">
    <source>
        <dbReference type="EMBL" id="CAE8610687.1"/>
    </source>
</evidence>
<evidence type="ECO:0000313" key="5">
    <source>
        <dbReference type="Proteomes" id="UP000654075"/>
    </source>
</evidence>
<dbReference type="Proteomes" id="UP000626109">
    <property type="component" value="Unassembled WGS sequence"/>
</dbReference>
<dbReference type="PANTHER" id="PTHR44013:SF1">
    <property type="entry name" value="ZINC-TYPE ALCOHOL DEHYDROGENASE-LIKE PROTEIN C16A3.02C"/>
    <property type="match status" value="1"/>
</dbReference>
<sequence length="379" mass="40006">MTSKHPVPSTMRAWQCKEYCHNTSRAAKEISLAGSLPVPSPGSYHVLVHVHFAAVDPMDWNLITGVYKDRFPVKHFPFVPGFDAAGEVVALGPDCSTFKAGDKVLMGLGLAESFSETADFGPAGAFAEYCVCPESQMFKLPASVDLSVFAGLPMSGLTAYQALFTGNGSSTTGQPLGNVGPGSQVLVLGGDRGVGHLAVQMAKLRGATVVATASPNKLAWVEAIGAAQTINYKQEAWTQQLVSEGKEGSFDLLLDLVGWATSCEEVVRATKFLCPQGQYISVANNAEALEAVEAADTQASCACKSMLATCNSEDLDQLVQWVAEGNLKVYVDRTYPFSEARHALHHSILSQSSGKVLLCQCSASSGHWHATTLGASGGA</sequence>
<reference evidence="3" key="1">
    <citation type="submission" date="2021-02" db="EMBL/GenBank/DDBJ databases">
        <authorList>
            <person name="Dougan E. K."/>
            <person name="Rhodes N."/>
            <person name="Thang M."/>
            <person name="Chan C."/>
        </authorList>
    </citation>
    <scope>NUCLEOTIDE SEQUENCE</scope>
</reference>
<dbReference type="OrthoDB" id="201656at2759"/>
<dbReference type="InterPro" id="IPR020843">
    <property type="entry name" value="ER"/>
</dbReference>
<protein>
    <recommendedName>
        <fullName evidence="1">Enoyl reductase (ER) domain-containing protein</fullName>
    </recommendedName>
</protein>
<dbReference type="GO" id="GO:0016491">
    <property type="term" value="F:oxidoreductase activity"/>
    <property type="evidence" value="ECO:0007669"/>
    <property type="project" value="InterPro"/>
</dbReference>
<dbReference type="Pfam" id="PF13602">
    <property type="entry name" value="ADH_zinc_N_2"/>
    <property type="match status" value="1"/>
</dbReference>
<organism evidence="3 4">
    <name type="scientific">Polarella glacialis</name>
    <name type="common">Dinoflagellate</name>
    <dbReference type="NCBI Taxonomy" id="89957"/>
    <lineage>
        <taxon>Eukaryota</taxon>
        <taxon>Sar</taxon>
        <taxon>Alveolata</taxon>
        <taxon>Dinophyceae</taxon>
        <taxon>Suessiales</taxon>
        <taxon>Suessiaceae</taxon>
        <taxon>Polarella</taxon>
    </lineage>
</organism>
<gene>
    <name evidence="2" type="ORF">PGLA1383_LOCUS28510</name>
    <name evidence="3" type="ORF">PGLA2088_LOCUS37731</name>
</gene>
<dbReference type="Gene3D" id="3.90.180.10">
    <property type="entry name" value="Medium-chain alcohol dehydrogenases, catalytic domain"/>
    <property type="match status" value="1"/>
</dbReference>
<dbReference type="SUPFAM" id="SSF50129">
    <property type="entry name" value="GroES-like"/>
    <property type="match status" value="1"/>
</dbReference>
<dbReference type="Gene3D" id="3.40.50.720">
    <property type="entry name" value="NAD(P)-binding Rossmann-like Domain"/>
    <property type="match status" value="1"/>
</dbReference>
<dbReference type="PANTHER" id="PTHR44013">
    <property type="entry name" value="ZINC-TYPE ALCOHOL DEHYDROGENASE-LIKE PROTEIN C16A3.02C"/>
    <property type="match status" value="1"/>
</dbReference>
<evidence type="ECO:0000259" key="1">
    <source>
        <dbReference type="SMART" id="SM00829"/>
    </source>
</evidence>
<dbReference type="InterPro" id="IPR011032">
    <property type="entry name" value="GroES-like_sf"/>
</dbReference>
<dbReference type="SUPFAM" id="SSF51735">
    <property type="entry name" value="NAD(P)-binding Rossmann-fold domains"/>
    <property type="match status" value="1"/>
</dbReference>
<feature type="domain" description="Enoyl reductase (ER)" evidence="1">
    <location>
        <begin position="25"/>
        <end position="358"/>
    </location>
</feature>
<comment type="caution">
    <text evidence="3">The sequence shown here is derived from an EMBL/GenBank/DDBJ whole genome shotgun (WGS) entry which is preliminary data.</text>
</comment>
<dbReference type="Pfam" id="PF08240">
    <property type="entry name" value="ADH_N"/>
    <property type="match status" value="1"/>
</dbReference>
<dbReference type="AlphaFoldDB" id="A0A813KR92"/>
<dbReference type="EMBL" id="CAJNNV010024819">
    <property type="protein sequence ID" value="CAE8610687.1"/>
    <property type="molecule type" value="Genomic_DNA"/>
</dbReference>
<dbReference type="InterPro" id="IPR052733">
    <property type="entry name" value="Chloroplast_QOR"/>
</dbReference>
<evidence type="ECO:0000313" key="3">
    <source>
        <dbReference type="EMBL" id="CAE8713915.1"/>
    </source>
</evidence>
<keyword evidence="5" id="KW-1185">Reference proteome</keyword>
<dbReference type="CDD" id="cd05289">
    <property type="entry name" value="MDR_like_2"/>
    <property type="match status" value="1"/>
</dbReference>